<sequence>MINDNPIHKTIGNWKVHITGDISNDTECFEITFDRLTEQNWFLFAVGVGWGMDFIEAYFEAAQLIGLDTVTFQLNHQ</sequence>
<comment type="caution">
    <text evidence="1">The sequence shown here is derived from an EMBL/GenBank/DDBJ whole genome shotgun (WGS) entry which is preliminary data.</text>
</comment>
<proteinExistence type="predicted"/>
<dbReference type="AlphaFoldDB" id="A0A316DPX0"/>
<accession>A0A316DPX0</accession>
<organism evidence="1 2">
    <name type="scientific">Arcicella aurantiaca</name>
    <dbReference type="NCBI Taxonomy" id="591202"/>
    <lineage>
        <taxon>Bacteria</taxon>
        <taxon>Pseudomonadati</taxon>
        <taxon>Bacteroidota</taxon>
        <taxon>Cytophagia</taxon>
        <taxon>Cytophagales</taxon>
        <taxon>Flectobacillaceae</taxon>
        <taxon>Arcicella</taxon>
    </lineage>
</organism>
<evidence type="ECO:0000313" key="2">
    <source>
        <dbReference type="Proteomes" id="UP000245489"/>
    </source>
</evidence>
<dbReference type="Proteomes" id="UP000245489">
    <property type="component" value="Unassembled WGS sequence"/>
</dbReference>
<name>A0A316DPX0_9BACT</name>
<reference evidence="1 2" key="1">
    <citation type="submission" date="2018-05" db="EMBL/GenBank/DDBJ databases">
        <title>Genomic Encyclopedia of Archaeal and Bacterial Type Strains, Phase II (KMG-II): from individual species to whole genera.</title>
        <authorList>
            <person name="Goeker M."/>
        </authorList>
    </citation>
    <scope>NUCLEOTIDE SEQUENCE [LARGE SCALE GENOMIC DNA]</scope>
    <source>
        <strain evidence="1 2">DSM 22214</strain>
    </source>
</reference>
<evidence type="ECO:0000313" key="1">
    <source>
        <dbReference type="EMBL" id="PWK20287.1"/>
    </source>
</evidence>
<keyword evidence="2" id="KW-1185">Reference proteome</keyword>
<dbReference type="EMBL" id="QGGO01000025">
    <property type="protein sequence ID" value="PWK20287.1"/>
    <property type="molecule type" value="Genomic_DNA"/>
</dbReference>
<protein>
    <submittedName>
        <fullName evidence="1">Uncharacterized protein</fullName>
    </submittedName>
</protein>
<gene>
    <name evidence="1" type="ORF">LV89_03830</name>
</gene>